<dbReference type="InterPro" id="IPR023043">
    <property type="entry name" value="NAD(P)H_OxRDtase_bac/plastid"/>
</dbReference>
<dbReference type="Pfam" id="PF00507">
    <property type="entry name" value="Oxidored_q4"/>
    <property type="match status" value="1"/>
</dbReference>
<keyword evidence="6 7" id="KW-0472">Membrane</keyword>
<feature type="transmembrane region" description="Helical" evidence="7">
    <location>
        <begin position="111"/>
        <end position="131"/>
    </location>
</feature>
<comment type="similarity">
    <text evidence="2">Belongs to the complex I subunit 3 family.</text>
</comment>
<evidence type="ECO:0000256" key="2">
    <source>
        <dbReference type="ARBA" id="ARBA00008472"/>
    </source>
</evidence>
<dbReference type="GO" id="GO:0016651">
    <property type="term" value="F:oxidoreductase activity, acting on NAD(P)H"/>
    <property type="evidence" value="ECO:0007669"/>
    <property type="project" value="InterPro"/>
</dbReference>
<feature type="transmembrane region" description="Helical" evidence="7">
    <location>
        <begin position="76"/>
        <end position="99"/>
    </location>
</feature>
<keyword evidence="4 7" id="KW-0812">Transmembrane</keyword>
<dbReference type="HAMAP" id="MF_01394">
    <property type="entry name" value="NDH1_NuoA"/>
    <property type="match status" value="1"/>
</dbReference>
<evidence type="ECO:0000313" key="8">
    <source>
        <dbReference type="EMBL" id="CUV01156.1"/>
    </source>
</evidence>
<evidence type="ECO:0000256" key="5">
    <source>
        <dbReference type="ARBA" id="ARBA00022989"/>
    </source>
</evidence>
<keyword evidence="3" id="KW-0813">Transport</keyword>
<dbReference type="GO" id="GO:0008137">
    <property type="term" value="F:NADH dehydrogenase (ubiquinone) activity"/>
    <property type="evidence" value="ECO:0007669"/>
    <property type="project" value="InterPro"/>
</dbReference>
<dbReference type="AlphaFoldDB" id="A0A160V5Z6"/>
<dbReference type="InterPro" id="IPR000440">
    <property type="entry name" value="NADH_UbQ/plastoQ_OxRdtase_su3"/>
</dbReference>
<keyword evidence="8" id="KW-0830">Ubiquinone</keyword>
<dbReference type="GO" id="GO:0030964">
    <property type="term" value="C:NADH dehydrogenase complex"/>
    <property type="evidence" value="ECO:0007669"/>
    <property type="project" value="TreeGrafter"/>
</dbReference>
<protein>
    <submittedName>
        <fullName evidence="8">NADH ubiquinone oxidoreductase chain A</fullName>
        <ecNumber evidence="8">1.6.5.3</ecNumber>
    </submittedName>
</protein>
<keyword evidence="5 7" id="KW-1133">Transmembrane helix</keyword>
<evidence type="ECO:0000256" key="3">
    <source>
        <dbReference type="ARBA" id="ARBA00022448"/>
    </source>
</evidence>
<dbReference type="PANTHER" id="PTHR11058:SF9">
    <property type="entry name" value="NADH-UBIQUINONE OXIDOREDUCTASE CHAIN 3"/>
    <property type="match status" value="1"/>
</dbReference>
<feature type="transmembrane region" description="Helical" evidence="7">
    <location>
        <begin position="20"/>
        <end position="45"/>
    </location>
</feature>
<dbReference type="EMBL" id="FAXA01000016">
    <property type="protein sequence ID" value="CUV01156.1"/>
    <property type="molecule type" value="Genomic_DNA"/>
</dbReference>
<organism evidence="8">
    <name type="scientific">hydrothermal vent metagenome</name>
    <dbReference type="NCBI Taxonomy" id="652676"/>
    <lineage>
        <taxon>unclassified sequences</taxon>
        <taxon>metagenomes</taxon>
        <taxon>ecological metagenomes</taxon>
    </lineage>
</organism>
<evidence type="ECO:0000256" key="1">
    <source>
        <dbReference type="ARBA" id="ARBA00004141"/>
    </source>
</evidence>
<name>A0A160V5Z6_9ZZZZ</name>
<gene>
    <name evidence="8" type="ORF">MGWOODY_Clf548</name>
</gene>
<dbReference type="Gene3D" id="1.20.58.1610">
    <property type="entry name" value="NADH:ubiquinone/plastoquinone oxidoreductase, chain 3"/>
    <property type="match status" value="1"/>
</dbReference>
<evidence type="ECO:0000256" key="7">
    <source>
        <dbReference type="SAM" id="Phobius"/>
    </source>
</evidence>
<dbReference type="EC" id="1.6.5.3" evidence="8"/>
<dbReference type="PANTHER" id="PTHR11058">
    <property type="entry name" value="NADH-UBIQUINONE OXIDOREDUCTASE CHAIN 3"/>
    <property type="match status" value="1"/>
</dbReference>
<reference evidence="8" key="1">
    <citation type="submission" date="2015-10" db="EMBL/GenBank/DDBJ databases">
        <authorList>
            <person name="Gilbert D.G."/>
        </authorList>
    </citation>
    <scope>NUCLEOTIDE SEQUENCE</scope>
</reference>
<proteinExistence type="inferred from homology"/>
<dbReference type="InterPro" id="IPR038430">
    <property type="entry name" value="NDAH_ubi_oxred_su3_sf"/>
</dbReference>
<accession>A0A160V5Z6</accession>
<sequence>MLFTAGLNLQAFNPGLFAENWTAVALSALVAAVAIIGMFTAAQVLSSRRRSEVKLTTYECGIPVTNYAWSNINVRFYIFAILFLIFDVEAVFLFPWAVIFMEQKVVHGNVIPFYAMIMFLGILFFAIVYAWRKGVLEWRK</sequence>
<evidence type="ECO:0000256" key="4">
    <source>
        <dbReference type="ARBA" id="ARBA00022692"/>
    </source>
</evidence>
<evidence type="ECO:0000256" key="6">
    <source>
        <dbReference type="ARBA" id="ARBA00023136"/>
    </source>
</evidence>
<comment type="subcellular location">
    <subcellularLocation>
        <location evidence="1">Membrane</location>
        <topology evidence="1">Multi-pass membrane protein</topology>
    </subcellularLocation>
</comment>
<keyword evidence="8" id="KW-0560">Oxidoreductase</keyword>